<proteinExistence type="predicted"/>
<dbReference type="EMBL" id="JARBJD010000080">
    <property type="protein sequence ID" value="KAK2954243.1"/>
    <property type="molecule type" value="Genomic_DNA"/>
</dbReference>
<feature type="region of interest" description="Disordered" evidence="1">
    <location>
        <begin position="1"/>
        <end position="54"/>
    </location>
</feature>
<keyword evidence="3" id="KW-1185">Reference proteome</keyword>
<evidence type="ECO:0000313" key="2">
    <source>
        <dbReference type="EMBL" id="KAK2954243.1"/>
    </source>
</evidence>
<protein>
    <submittedName>
        <fullName evidence="2">Uncharacterized protein</fullName>
    </submittedName>
</protein>
<reference evidence="2 3" key="1">
    <citation type="journal article" date="2022" name="bioRxiv">
        <title>Genomics of Preaxostyla Flagellates Illuminates Evolutionary Transitions and the Path Towards Mitochondrial Loss.</title>
        <authorList>
            <person name="Novak L.V.F."/>
            <person name="Treitli S.C."/>
            <person name="Pyrih J."/>
            <person name="Halakuc P."/>
            <person name="Pipaliya S.V."/>
            <person name="Vacek V."/>
            <person name="Brzon O."/>
            <person name="Soukal P."/>
            <person name="Eme L."/>
            <person name="Dacks J.B."/>
            <person name="Karnkowska A."/>
            <person name="Elias M."/>
            <person name="Hampl V."/>
        </authorList>
    </citation>
    <scope>NUCLEOTIDE SEQUENCE [LARGE SCALE GENOMIC DNA]</scope>
    <source>
        <strain evidence="2">NAU3</strain>
        <tissue evidence="2">Gut</tissue>
    </source>
</reference>
<dbReference type="Proteomes" id="UP001281761">
    <property type="component" value="Unassembled WGS sequence"/>
</dbReference>
<evidence type="ECO:0000313" key="3">
    <source>
        <dbReference type="Proteomes" id="UP001281761"/>
    </source>
</evidence>
<name>A0ABQ9XRT1_9EUKA</name>
<organism evidence="2 3">
    <name type="scientific">Blattamonas nauphoetae</name>
    <dbReference type="NCBI Taxonomy" id="2049346"/>
    <lineage>
        <taxon>Eukaryota</taxon>
        <taxon>Metamonada</taxon>
        <taxon>Preaxostyla</taxon>
        <taxon>Oxymonadida</taxon>
        <taxon>Blattamonas</taxon>
    </lineage>
</organism>
<gene>
    <name evidence="2" type="ORF">BLNAU_10742</name>
</gene>
<comment type="caution">
    <text evidence="2">The sequence shown here is derived from an EMBL/GenBank/DDBJ whole genome shotgun (WGS) entry which is preliminary data.</text>
</comment>
<sequence>MGRQEQSYSASQLTQPIQLRQTATQSHRRRCTTTDSKRTAAQMRPTSEDKLVRPVTTGSGCIWSELRAAPQLQAPSEAACLDDCGVSDSIRSTLRTTRLVCAELQSASPVCVSTPQFNAHPLLFSTINQETRHPHDG</sequence>
<feature type="compositionally biased region" description="Polar residues" evidence="1">
    <location>
        <begin position="1"/>
        <end position="25"/>
    </location>
</feature>
<evidence type="ECO:0000256" key="1">
    <source>
        <dbReference type="SAM" id="MobiDB-lite"/>
    </source>
</evidence>
<accession>A0ABQ9XRT1</accession>